<evidence type="ECO:0000256" key="14">
    <source>
        <dbReference type="ARBA" id="ARBA00049255"/>
    </source>
</evidence>
<dbReference type="KEGG" id="rpla:A4Z71_04405"/>
<keyword evidence="5 16" id="KW-0820">tRNA-binding</keyword>
<dbReference type="STRING" id="535712.A4Z71_04405"/>
<evidence type="ECO:0000259" key="18">
    <source>
        <dbReference type="PROSITE" id="PS51447"/>
    </source>
</evidence>
<dbReference type="InterPro" id="IPR009061">
    <property type="entry name" value="DNA-bd_dom_put_sf"/>
</dbReference>
<evidence type="ECO:0000256" key="12">
    <source>
        <dbReference type="ARBA" id="ARBA00022917"/>
    </source>
</evidence>
<comment type="subunit">
    <text evidence="3 15">Tetramer of two alpha and two beta subunits.</text>
</comment>
<dbReference type="PROSITE" id="PS50886">
    <property type="entry name" value="TRBD"/>
    <property type="match status" value="1"/>
</dbReference>
<dbReference type="PROSITE" id="PS51447">
    <property type="entry name" value="FDX_ACB"/>
    <property type="match status" value="1"/>
</dbReference>
<dbReference type="SUPFAM" id="SSF56037">
    <property type="entry name" value="PheT/TilS domain"/>
    <property type="match status" value="1"/>
</dbReference>
<dbReference type="InterPro" id="IPR004532">
    <property type="entry name" value="Phe-tRNA-ligase_IIc_bsu_bact"/>
</dbReference>
<dbReference type="SUPFAM" id="SSF50249">
    <property type="entry name" value="Nucleic acid-binding proteins"/>
    <property type="match status" value="1"/>
</dbReference>
<comment type="cofactor">
    <cofactor evidence="15">
        <name>Mg(2+)</name>
        <dbReference type="ChEBI" id="CHEBI:18420"/>
    </cofactor>
    <text evidence="15">Binds 2 magnesium ions per tetramer.</text>
</comment>
<dbReference type="SUPFAM" id="SSF46955">
    <property type="entry name" value="Putative DNA-binding domain"/>
    <property type="match status" value="1"/>
</dbReference>
<keyword evidence="8 15" id="KW-0547">Nucleotide-binding</keyword>
<dbReference type="Pfam" id="PF03147">
    <property type="entry name" value="FDX-ACB"/>
    <property type="match status" value="1"/>
</dbReference>
<dbReference type="PROSITE" id="PS51483">
    <property type="entry name" value="B5"/>
    <property type="match status" value="1"/>
</dbReference>
<dbReference type="InterPro" id="IPR005146">
    <property type="entry name" value="B3/B4_tRNA-bd"/>
</dbReference>
<dbReference type="EC" id="6.1.1.20" evidence="15"/>
<dbReference type="CDD" id="cd02796">
    <property type="entry name" value="tRNA_bind_bactPheRS"/>
    <property type="match status" value="1"/>
</dbReference>
<dbReference type="GO" id="GO:0009328">
    <property type="term" value="C:phenylalanine-tRNA ligase complex"/>
    <property type="evidence" value="ECO:0007669"/>
    <property type="project" value="TreeGrafter"/>
</dbReference>
<evidence type="ECO:0000259" key="17">
    <source>
        <dbReference type="PROSITE" id="PS50886"/>
    </source>
</evidence>
<evidence type="ECO:0000256" key="16">
    <source>
        <dbReference type="PROSITE-ProRule" id="PRU00209"/>
    </source>
</evidence>
<dbReference type="Pfam" id="PF03483">
    <property type="entry name" value="B3_4"/>
    <property type="match status" value="1"/>
</dbReference>
<feature type="binding site" evidence="15">
    <location>
        <position position="472"/>
    </location>
    <ligand>
        <name>Mg(2+)</name>
        <dbReference type="ChEBI" id="CHEBI:18420"/>
        <note>shared with alpha subunit</note>
    </ligand>
</feature>
<dbReference type="GO" id="GO:0004826">
    <property type="term" value="F:phenylalanine-tRNA ligase activity"/>
    <property type="evidence" value="ECO:0007669"/>
    <property type="project" value="UniProtKB-UniRule"/>
</dbReference>
<dbReference type="GO" id="GO:0000287">
    <property type="term" value="F:magnesium ion binding"/>
    <property type="evidence" value="ECO:0007669"/>
    <property type="project" value="UniProtKB-UniRule"/>
</dbReference>
<keyword evidence="13 15" id="KW-0030">Aminoacyl-tRNA synthetase</keyword>
<evidence type="ECO:0000256" key="10">
    <source>
        <dbReference type="ARBA" id="ARBA00022842"/>
    </source>
</evidence>
<dbReference type="FunFam" id="3.50.40.10:FF:000001">
    <property type="entry name" value="Phenylalanine--tRNA ligase beta subunit"/>
    <property type="match status" value="1"/>
</dbReference>
<evidence type="ECO:0000256" key="1">
    <source>
        <dbReference type="ARBA" id="ARBA00004496"/>
    </source>
</evidence>
<evidence type="ECO:0000256" key="13">
    <source>
        <dbReference type="ARBA" id="ARBA00023146"/>
    </source>
</evidence>
<dbReference type="InterPro" id="IPR045060">
    <property type="entry name" value="Phe-tRNA-ligase_IIc_bsu"/>
</dbReference>
<dbReference type="InterPro" id="IPR012340">
    <property type="entry name" value="NA-bd_OB-fold"/>
</dbReference>
<comment type="subcellular location">
    <subcellularLocation>
        <location evidence="1 15">Cytoplasm</location>
    </subcellularLocation>
</comment>
<feature type="binding site" evidence="15">
    <location>
        <position position="481"/>
    </location>
    <ligand>
        <name>Mg(2+)</name>
        <dbReference type="ChEBI" id="CHEBI:18420"/>
        <note>shared with alpha subunit</note>
    </ligand>
</feature>
<dbReference type="InterPro" id="IPR020825">
    <property type="entry name" value="Phe-tRNA_synthase-like_B3/B4"/>
</dbReference>
<dbReference type="SMART" id="SM00896">
    <property type="entry name" value="FDX-ACB"/>
    <property type="match status" value="1"/>
</dbReference>
<dbReference type="CDD" id="cd00769">
    <property type="entry name" value="PheRS_beta_core"/>
    <property type="match status" value="1"/>
</dbReference>
<comment type="similarity">
    <text evidence="2 15">Belongs to the phenylalanyl-tRNA synthetase beta subunit family. Type 1 subfamily.</text>
</comment>
<dbReference type="Gene3D" id="3.30.70.380">
    <property type="entry name" value="Ferrodoxin-fold anticodon-binding domain"/>
    <property type="match status" value="1"/>
</dbReference>
<dbReference type="OrthoDB" id="9805455at2"/>
<reference evidence="20 21" key="1">
    <citation type="journal article" date="2016" name="Biochim. Biophys. Acta">
        <title>Photochemical characterization of actinorhodopsin and its functional existence in the natural host.</title>
        <authorList>
            <person name="Nakamura S."/>
            <person name="Kikukawa T."/>
            <person name="Tamogami J."/>
            <person name="Kamiya M."/>
            <person name="Aizawa T."/>
            <person name="Hahn M.W."/>
            <person name="Ihara K."/>
            <person name="Kamo N."/>
            <person name="Demura M."/>
        </authorList>
    </citation>
    <scope>NUCLEOTIDE SEQUENCE [LARGE SCALE GENOMIC DNA]</scope>
    <source>
        <strain evidence="20 21">MWH-Dar1</strain>
    </source>
</reference>
<dbReference type="Pfam" id="PF17759">
    <property type="entry name" value="tRNA_synthFbeta"/>
    <property type="match status" value="1"/>
</dbReference>
<feature type="domain" description="TRNA-binding" evidence="17">
    <location>
        <begin position="40"/>
        <end position="163"/>
    </location>
</feature>
<dbReference type="PANTHER" id="PTHR10947">
    <property type="entry name" value="PHENYLALANYL-TRNA SYNTHETASE BETA CHAIN AND LEUCINE-RICH REPEAT-CONTAINING PROTEIN 47"/>
    <property type="match status" value="1"/>
</dbReference>
<evidence type="ECO:0000256" key="7">
    <source>
        <dbReference type="ARBA" id="ARBA00022723"/>
    </source>
</evidence>
<feature type="domain" description="FDX-ACB" evidence="18">
    <location>
        <begin position="745"/>
        <end position="838"/>
    </location>
</feature>
<dbReference type="FunFam" id="3.30.56.10:FF:000002">
    <property type="entry name" value="Phenylalanine--tRNA ligase beta subunit"/>
    <property type="match status" value="1"/>
</dbReference>
<dbReference type="InterPro" id="IPR002547">
    <property type="entry name" value="tRNA-bd_dom"/>
</dbReference>
<keyword evidence="9 15" id="KW-0067">ATP-binding</keyword>
<dbReference type="EMBL" id="CP015208">
    <property type="protein sequence ID" value="AOY56210.1"/>
    <property type="molecule type" value="Genomic_DNA"/>
</dbReference>
<dbReference type="AlphaFoldDB" id="A0A1D9DZL0"/>
<dbReference type="Gene3D" id="3.50.40.10">
    <property type="entry name" value="Phenylalanyl-trna Synthetase, Chain B, domain 3"/>
    <property type="match status" value="1"/>
</dbReference>
<keyword evidence="12 15" id="KW-0648">Protein biosynthesis</keyword>
<feature type="domain" description="B5" evidence="19">
    <location>
        <begin position="419"/>
        <end position="494"/>
    </location>
</feature>
<protein>
    <recommendedName>
        <fullName evidence="15">Phenylalanine--tRNA ligase beta subunit</fullName>
        <ecNumber evidence="15">6.1.1.20</ecNumber>
    </recommendedName>
    <alternativeName>
        <fullName evidence="15">Phenylalanyl-tRNA synthetase beta subunit</fullName>
        <shortName evidence="15">PheRS</shortName>
    </alternativeName>
</protein>
<dbReference type="InterPro" id="IPR005147">
    <property type="entry name" value="tRNA_synthase_B5-dom"/>
</dbReference>
<keyword evidence="21" id="KW-1185">Reference proteome</keyword>
<evidence type="ECO:0000256" key="8">
    <source>
        <dbReference type="ARBA" id="ARBA00022741"/>
    </source>
</evidence>
<dbReference type="InterPro" id="IPR036690">
    <property type="entry name" value="Fdx_antiC-bd_sf"/>
</dbReference>
<evidence type="ECO:0000313" key="20">
    <source>
        <dbReference type="EMBL" id="AOY56210.1"/>
    </source>
</evidence>
<dbReference type="HAMAP" id="MF_00283">
    <property type="entry name" value="Phe_tRNA_synth_beta1"/>
    <property type="match status" value="1"/>
</dbReference>
<evidence type="ECO:0000256" key="2">
    <source>
        <dbReference type="ARBA" id="ARBA00008653"/>
    </source>
</evidence>
<dbReference type="SUPFAM" id="SSF54991">
    <property type="entry name" value="Anticodon-binding domain of PheRS"/>
    <property type="match status" value="1"/>
</dbReference>
<dbReference type="SMART" id="SM00873">
    <property type="entry name" value="B3_4"/>
    <property type="match status" value="1"/>
</dbReference>
<dbReference type="InterPro" id="IPR045864">
    <property type="entry name" value="aa-tRNA-synth_II/BPL/LPL"/>
</dbReference>
<dbReference type="GO" id="GO:0000049">
    <property type="term" value="F:tRNA binding"/>
    <property type="evidence" value="ECO:0007669"/>
    <property type="project" value="UniProtKB-UniRule"/>
</dbReference>
<evidence type="ECO:0000313" key="21">
    <source>
        <dbReference type="Proteomes" id="UP000243784"/>
    </source>
</evidence>
<dbReference type="InterPro" id="IPR005121">
    <property type="entry name" value="Fdx_antiC-bd"/>
</dbReference>
<keyword evidence="7 15" id="KW-0479">Metal-binding</keyword>
<evidence type="ECO:0000256" key="11">
    <source>
        <dbReference type="ARBA" id="ARBA00022884"/>
    </source>
</evidence>
<gene>
    <name evidence="15" type="primary">pheT</name>
    <name evidence="20" type="ORF">A4Z71_04405</name>
</gene>
<evidence type="ECO:0000256" key="5">
    <source>
        <dbReference type="ARBA" id="ARBA00022555"/>
    </source>
</evidence>
<dbReference type="SUPFAM" id="SSF55681">
    <property type="entry name" value="Class II aaRS and biotin synthetases"/>
    <property type="match status" value="1"/>
</dbReference>
<dbReference type="NCBIfam" id="TIGR00472">
    <property type="entry name" value="pheT_bact"/>
    <property type="match status" value="1"/>
</dbReference>
<dbReference type="InterPro" id="IPR041616">
    <property type="entry name" value="PheRS_beta_core"/>
</dbReference>
<sequence length="839" mass="89853">MRVPLSWLAEYVDLPAAATPDSVMAELVRVGLEEEGSHRFEVSGPVVVGQVLDFVAEPQSNGKTIRWCQVRVAAEGSTAADGGLDVRGIVCGAGNFEVGDKVVVCLPGSVLPGNFAIAARSTYGHISDGMMASARELGLNDDHAGIIRLSEMGLDPKVGTDAIELLHLDDTAAEVNVTPDRGYCFSIRGIAREFAHATKAEFRDPTGNVHPESASGFDLKIDDQAPIRGLVGCNRFVLRAVTGIDPTRPTPAFMVSRLKLAGMRSISLTVDITNYVMLELGQPLHAYDLDKLSGGITVRRARAGESIKTLDGQIRTLHEEDLLITDDSGPIGIAGVMGGESTEVSETTTRVIIEAARFDPVSIARSARRHKLPSEASKRFERGVDPRLAEYAVARVIQLLEVHAGGQAESLGADFTGEITVSPIWLPAEFATELVGVTYTAEQIVETLNEIGCVVAHVSDGFEVIPPSWRPDLTHKTDLVEEIARIIGYDQIPSRLPVAPPGRGLTKNQAGRRRVINTLAASGHIEVLNYPFAATEANQWFTSSGTDRVVSLANPIQEDAKEMRTRLLPGLLDAARRNISRGLNDLSIFEEGLVFLPKAAVQQHQLPVGNQLPSEDQLAQLNATVPHQPHHLAGVFTGNRIPAQLGINAVAADYRDALAAVKIALRAIGLEPNFVQAQPRGFHPGRTAEVFVGPADQQISIGYAGEVDPRLTQANDLPRRVAAFEIDLDAALAAAPEVISATPVLVMPVATQDLSLLVDRSLPAAELLELIRASAGELLESIALVDDYRGENVAADKKSLTFALRFRAADRTLTQAEASAARDQAVSAAAEKYGAVLRA</sequence>
<evidence type="ECO:0000259" key="19">
    <source>
        <dbReference type="PROSITE" id="PS51483"/>
    </source>
</evidence>
<evidence type="ECO:0000256" key="9">
    <source>
        <dbReference type="ARBA" id="ARBA00022840"/>
    </source>
</evidence>
<dbReference type="Proteomes" id="UP000243784">
    <property type="component" value="Chromosome"/>
</dbReference>
<comment type="catalytic activity">
    <reaction evidence="14 15">
        <text>tRNA(Phe) + L-phenylalanine + ATP = L-phenylalanyl-tRNA(Phe) + AMP + diphosphate + H(+)</text>
        <dbReference type="Rhea" id="RHEA:19413"/>
        <dbReference type="Rhea" id="RHEA-COMP:9668"/>
        <dbReference type="Rhea" id="RHEA-COMP:9699"/>
        <dbReference type="ChEBI" id="CHEBI:15378"/>
        <dbReference type="ChEBI" id="CHEBI:30616"/>
        <dbReference type="ChEBI" id="CHEBI:33019"/>
        <dbReference type="ChEBI" id="CHEBI:58095"/>
        <dbReference type="ChEBI" id="CHEBI:78442"/>
        <dbReference type="ChEBI" id="CHEBI:78531"/>
        <dbReference type="ChEBI" id="CHEBI:456215"/>
        <dbReference type="EC" id="6.1.1.20"/>
    </reaction>
</comment>
<dbReference type="InterPro" id="IPR033714">
    <property type="entry name" value="tRNA_bind_bactPheRS"/>
</dbReference>
<dbReference type="RefSeq" id="WP_070954719.1">
    <property type="nucleotide sequence ID" value="NZ_CP015208.1"/>
</dbReference>
<dbReference type="SMART" id="SM00874">
    <property type="entry name" value="B5"/>
    <property type="match status" value="1"/>
</dbReference>
<accession>A0A1D9DZL0</accession>
<keyword evidence="11 16" id="KW-0694">RNA-binding</keyword>
<evidence type="ECO:0000256" key="6">
    <source>
        <dbReference type="ARBA" id="ARBA00022598"/>
    </source>
</evidence>
<dbReference type="GO" id="GO:0006432">
    <property type="term" value="P:phenylalanyl-tRNA aminoacylation"/>
    <property type="evidence" value="ECO:0007669"/>
    <property type="project" value="UniProtKB-UniRule"/>
</dbReference>
<keyword evidence="6 15" id="KW-0436">Ligase</keyword>
<name>A0A1D9DZL0_9MICO</name>
<proteinExistence type="inferred from homology"/>
<dbReference type="Gene3D" id="3.30.930.10">
    <property type="entry name" value="Bira Bifunctional Protein, Domain 2"/>
    <property type="match status" value="1"/>
</dbReference>
<evidence type="ECO:0000256" key="15">
    <source>
        <dbReference type="HAMAP-Rule" id="MF_00283"/>
    </source>
</evidence>
<dbReference type="GO" id="GO:0005524">
    <property type="term" value="F:ATP binding"/>
    <property type="evidence" value="ECO:0007669"/>
    <property type="project" value="UniProtKB-UniRule"/>
</dbReference>
<dbReference type="Pfam" id="PF03484">
    <property type="entry name" value="B5"/>
    <property type="match status" value="1"/>
</dbReference>
<dbReference type="Gene3D" id="3.30.56.10">
    <property type="match status" value="2"/>
</dbReference>
<dbReference type="Gene3D" id="2.40.50.140">
    <property type="entry name" value="Nucleic acid-binding proteins"/>
    <property type="match status" value="1"/>
</dbReference>
<dbReference type="PANTHER" id="PTHR10947:SF0">
    <property type="entry name" value="PHENYLALANINE--TRNA LIGASE BETA SUBUNIT"/>
    <property type="match status" value="1"/>
</dbReference>
<organism evidence="20 21">
    <name type="scientific">Candidatus Rhodoluna planktonica</name>
    <dbReference type="NCBI Taxonomy" id="535712"/>
    <lineage>
        <taxon>Bacteria</taxon>
        <taxon>Bacillati</taxon>
        <taxon>Actinomycetota</taxon>
        <taxon>Actinomycetes</taxon>
        <taxon>Micrococcales</taxon>
        <taxon>Microbacteriaceae</taxon>
        <taxon>Luna cluster</taxon>
        <taxon>Luna-1 subcluster</taxon>
        <taxon>Rhodoluna</taxon>
    </lineage>
</organism>
<keyword evidence="10 15" id="KW-0460">Magnesium</keyword>
<feature type="binding site" evidence="15">
    <location>
        <position position="478"/>
    </location>
    <ligand>
        <name>Mg(2+)</name>
        <dbReference type="ChEBI" id="CHEBI:18420"/>
        <note>shared with alpha subunit</note>
    </ligand>
</feature>
<evidence type="ECO:0000256" key="4">
    <source>
        <dbReference type="ARBA" id="ARBA00022490"/>
    </source>
</evidence>
<keyword evidence="4 15" id="KW-0963">Cytoplasm</keyword>
<feature type="binding site" evidence="15">
    <location>
        <position position="482"/>
    </location>
    <ligand>
        <name>Mg(2+)</name>
        <dbReference type="ChEBI" id="CHEBI:18420"/>
        <note>shared with alpha subunit</note>
    </ligand>
</feature>
<evidence type="ECO:0000256" key="3">
    <source>
        <dbReference type="ARBA" id="ARBA00011209"/>
    </source>
</evidence>